<protein>
    <submittedName>
        <fullName evidence="1">HAD hydrolase family protein</fullName>
    </submittedName>
</protein>
<dbReference type="SUPFAM" id="SSF56784">
    <property type="entry name" value="HAD-like"/>
    <property type="match status" value="1"/>
</dbReference>
<dbReference type="AlphaFoldDB" id="A0A9D1WRX8"/>
<dbReference type="GO" id="GO:0005829">
    <property type="term" value="C:cytosol"/>
    <property type="evidence" value="ECO:0007669"/>
    <property type="project" value="TreeGrafter"/>
</dbReference>
<dbReference type="Pfam" id="PF08282">
    <property type="entry name" value="Hydrolase_3"/>
    <property type="match status" value="1"/>
</dbReference>
<dbReference type="InterPro" id="IPR023214">
    <property type="entry name" value="HAD_sf"/>
</dbReference>
<evidence type="ECO:0000313" key="2">
    <source>
        <dbReference type="Proteomes" id="UP000886800"/>
    </source>
</evidence>
<accession>A0A9D1WRX8</accession>
<gene>
    <name evidence="1" type="ORF">H9736_07520</name>
</gene>
<comment type="caution">
    <text evidence="1">The sequence shown here is derived from an EMBL/GenBank/DDBJ whole genome shotgun (WGS) entry which is preliminary data.</text>
</comment>
<dbReference type="Gene3D" id="3.40.50.1000">
    <property type="entry name" value="HAD superfamily/HAD-like"/>
    <property type="match status" value="1"/>
</dbReference>
<dbReference type="Gene3D" id="3.30.1240.10">
    <property type="match status" value="1"/>
</dbReference>
<dbReference type="PANTHER" id="PTHR10000">
    <property type="entry name" value="PHOSPHOSERINE PHOSPHATASE"/>
    <property type="match status" value="1"/>
</dbReference>
<keyword evidence="1" id="KW-0378">Hydrolase</keyword>
<name>A0A9D1WRX8_9FIRM</name>
<reference evidence="1" key="2">
    <citation type="submission" date="2021-04" db="EMBL/GenBank/DDBJ databases">
        <authorList>
            <person name="Gilroy R."/>
        </authorList>
    </citation>
    <scope>NUCLEOTIDE SEQUENCE</scope>
    <source>
        <strain evidence="1">CHK188-5543</strain>
    </source>
</reference>
<dbReference type="EMBL" id="DXES01000163">
    <property type="protein sequence ID" value="HIX66083.1"/>
    <property type="molecule type" value="Genomic_DNA"/>
</dbReference>
<dbReference type="InterPro" id="IPR036412">
    <property type="entry name" value="HAD-like_sf"/>
</dbReference>
<dbReference type="GO" id="GO:0016791">
    <property type="term" value="F:phosphatase activity"/>
    <property type="evidence" value="ECO:0007669"/>
    <property type="project" value="UniProtKB-ARBA"/>
</dbReference>
<evidence type="ECO:0000313" key="1">
    <source>
        <dbReference type="EMBL" id="HIX66083.1"/>
    </source>
</evidence>
<reference evidence="1" key="1">
    <citation type="journal article" date="2021" name="PeerJ">
        <title>Extensive microbial diversity within the chicken gut microbiome revealed by metagenomics and culture.</title>
        <authorList>
            <person name="Gilroy R."/>
            <person name="Ravi A."/>
            <person name="Getino M."/>
            <person name="Pursley I."/>
            <person name="Horton D.L."/>
            <person name="Alikhan N.F."/>
            <person name="Baker D."/>
            <person name="Gharbi K."/>
            <person name="Hall N."/>
            <person name="Watson M."/>
            <person name="Adriaenssens E.M."/>
            <person name="Foster-Nyarko E."/>
            <person name="Jarju S."/>
            <person name="Secka A."/>
            <person name="Antonio M."/>
            <person name="Oren A."/>
            <person name="Chaudhuri R.R."/>
            <person name="La Ragione R."/>
            <person name="Hildebrand F."/>
            <person name="Pallen M.J."/>
        </authorList>
    </citation>
    <scope>NUCLEOTIDE SEQUENCE</scope>
    <source>
        <strain evidence="1">CHK188-5543</strain>
    </source>
</reference>
<sequence>MEKKLLALDLDGTTFGEHGVLSPGNRRALEAARGAGAVVCFVSGRKNLRRIEHITGLADYILLNNGGTLLKMPQREQVYTTLVRRRDLERLLAFCNSHDVMLHMIRDGYWGINLVRPELPQLERRYQNRPVLYRSADDLPFETVDGFVTTGHSDLVQEFVRREGLDLHCMVSDPLTMDVMPGQVNKWYGAWRVAQLEGIPRERVIGAGNYYNDLELILGAGTGVAVRNAPADLQAQADYVTARTNLEDAVAEIVERFILGREGTA</sequence>
<proteinExistence type="predicted"/>
<dbReference type="PANTHER" id="PTHR10000:SF8">
    <property type="entry name" value="HAD SUPERFAMILY HYDROLASE-LIKE, TYPE 3"/>
    <property type="match status" value="1"/>
</dbReference>
<organism evidence="1 2">
    <name type="scientific">Candidatus Anaerotruncus excrementipullorum</name>
    <dbReference type="NCBI Taxonomy" id="2838465"/>
    <lineage>
        <taxon>Bacteria</taxon>
        <taxon>Bacillati</taxon>
        <taxon>Bacillota</taxon>
        <taxon>Clostridia</taxon>
        <taxon>Eubacteriales</taxon>
        <taxon>Oscillospiraceae</taxon>
        <taxon>Anaerotruncus</taxon>
    </lineage>
</organism>
<dbReference type="GO" id="GO:0000287">
    <property type="term" value="F:magnesium ion binding"/>
    <property type="evidence" value="ECO:0007669"/>
    <property type="project" value="TreeGrafter"/>
</dbReference>
<dbReference type="Proteomes" id="UP000886800">
    <property type="component" value="Unassembled WGS sequence"/>
</dbReference>